<keyword evidence="3" id="KW-1185">Reference proteome</keyword>
<keyword evidence="1" id="KW-0812">Transmembrane</keyword>
<dbReference type="AlphaFoldDB" id="A0A3M7S4V6"/>
<proteinExistence type="predicted"/>
<gene>
    <name evidence="2" type="ORF">BpHYR1_022320</name>
</gene>
<name>A0A3M7S4V6_BRAPC</name>
<evidence type="ECO:0000313" key="2">
    <source>
        <dbReference type="EMBL" id="RNA30854.1"/>
    </source>
</evidence>
<accession>A0A3M7S4V6</accession>
<keyword evidence="1" id="KW-0472">Membrane</keyword>
<keyword evidence="1" id="KW-1133">Transmembrane helix</keyword>
<protein>
    <submittedName>
        <fullName evidence="2">Uncharacterized protein</fullName>
    </submittedName>
</protein>
<sequence length="73" mass="8189">MAVLLGHRQKTPFWSMTLSLFGASILSRLLTIDPEMKSMSEHCLSSSFDSTEKNPNKSRISAEFDLIILSTKN</sequence>
<dbReference type="Proteomes" id="UP000276133">
    <property type="component" value="Unassembled WGS sequence"/>
</dbReference>
<feature type="transmembrane region" description="Helical" evidence="1">
    <location>
        <begin position="12"/>
        <end position="30"/>
    </location>
</feature>
<evidence type="ECO:0000256" key="1">
    <source>
        <dbReference type="SAM" id="Phobius"/>
    </source>
</evidence>
<dbReference type="EMBL" id="REGN01002033">
    <property type="protein sequence ID" value="RNA30854.1"/>
    <property type="molecule type" value="Genomic_DNA"/>
</dbReference>
<evidence type="ECO:0000313" key="3">
    <source>
        <dbReference type="Proteomes" id="UP000276133"/>
    </source>
</evidence>
<comment type="caution">
    <text evidence="2">The sequence shown here is derived from an EMBL/GenBank/DDBJ whole genome shotgun (WGS) entry which is preliminary data.</text>
</comment>
<organism evidence="2 3">
    <name type="scientific">Brachionus plicatilis</name>
    <name type="common">Marine rotifer</name>
    <name type="synonym">Brachionus muelleri</name>
    <dbReference type="NCBI Taxonomy" id="10195"/>
    <lineage>
        <taxon>Eukaryota</taxon>
        <taxon>Metazoa</taxon>
        <taxon>Spiralia</taxon>
        <taxon>Gnathifera</taxon>
        <taxon>Rotifera</taxon>
        <taxon>Eurotatoria</taxon>
        <taxon>Monogononta</taxon>
        <taxon>Pseudotrocha</taxon>
        <taxon>Ploima</taxon>
        <taxon>Brachionidae</taxon>
        <taxon>Brachionus</taxon>
    </lineage>
</organism>
<reference evidence="2 3" key="1">
    <citation type="journal article" date="2018" name="Sci. Rep.">
        <title>Genomic signatures of local adaptation to the degree of environmental predictability in rotifers.</title>
        <authorList>
            <person name="Franch-Gras L."/>
            <person name="Hahn C."/>
            <person name="Garcia-Roger E.M."/>
            <person name="Carmona M.J."/>
            <person name="Serra M."/>
            <person name="Gomez A."/>
        </authorList>
    </citation>
    <scope>NUCLEOTIDE SEQUENCE [LARGE SCALE GENOMIC DNA]</scope>
    <source>
        <strain evidence="2">HYR1</strain>
    </source>
</reference>